<feature type="compositionally biased region" description="Acidic residues" evidence="1">
    <location>
        <begin position="525"/>
        <end position="544"/>
    </location>
</feature>
<dbReference type="EMBL" id="KZ824421">
    <property type="protein sequence ID" value="RAL05247.1"/>
    <property type="molecule type" value="Genomic_DNA"/>
</dbReference>
<dbReference type="SUPFAM" id="SSF55753">
    <property type="entry name" value="Actin depolymerizing proteins"/>
    <property type="match status" value="3"/>
</dbReference>
<dbReference type="PANTHER" id="PTHR11977:SF133">
    <property type="entry name" value="DUF4045 DOMAIN-CONTAINING PROTEIN"/>
    <property type="match status" value="1"/>
</dbReference>
<feature type="compositionally biased region" description="Basic and acidic residues" evidence="1">
    <location>
        <begin position="280"/>
        <end position="291"/>
    </location>
</feature>
<dbReference type="SMART" id="SM00262">
    <property type="entry name" value="GEL"/>
    <property type="match status" value="2"/>
</dbReference>
<dbReference type="GO" id="GO:0051014">
    <property type="term" value="P:actin filament severing"/>
    <property type="evidence" value="ECO:0007669"/>
    <property type="project" value="TreeGrafter"/>
</dbReference>
<feature type="compositionally biased region" description="Polar residues" evidence="1">
    <location>
        <begin position="1711"/>
        <end position="1729"/>
    </location>
</feature>
<feature type="region of interest" description="Disordered" evidence="1">
    <location>
        <begin position="1328"/>
        <end position="1357"/>
    </location>
</feature>
<feature type="region of interest" description="Disordered" evidence="1">
    <location>
        <begin position="926"/>
        <end position="1113"/>
    </location>
</feature>
<dbReference type="Proteomes" id="UP000249402">
    <property type="component" value="Unassembled WGS sequence"/>
</dbReference>
<dbReference type="InterPro" id="IPR007122">
    <property type="entry name" value="Villin/Gelsolin"/>
</dbReference>
<protein>
    <recommendedName>
        <fullName evidence="7">DUF4045 domain-containing protein</fullName>
    </recommendedName>
</protein>
<evidence type="ECO:0000313" key="5">
    <source>
        <dbReference type="EMBL" id="RAL05247.1"/>
    </source>
</evidence>
<evidence type="ECO:0000259" key="4">
    <source>
        <dbReference type="Pfam" id="PF25480"/>
    </source>
</evidence>
<feature type="compositionally biased region" description="Polar residues" evidence="1">
    <location>
        <begin position="297"/>
        <end position="308"/>
    </location>
</feature>
<dbReference type="InterPro" id="IPR029006">
    <property type="entry name" value="ADF-H/Gelsolin-like_dom_sf"/>
</dbReference>
<evidence type="ECO:0000313" key="6">
    <source>
        <dbReference type="Proteomes" id="UP000249402"/>
    </source>
</evidence>
<feature type="region of interest" description="Disordered" evidence="1">
    <location>
        <begin position="1"/>
        <end position="327"/>
    </location>
</feature>
<dbReference type="Gene3D" id="3.40.20.10">
    <property type="entry name" value="Severin"/>
    <property type="match status" value="3"/>
</dbReference>
<feature type="region of interest" description="Disordered" evidence="1">
    <location>
        <begin position="1261"/>
        <end position="1314"/>
    </location>
</feature>
<feature type="domain" description="DUF4045" evidence="3">
    <location>
        <begin position="1"/>
        <end position="409"/>
    </location>
</feature>
<feature type="compositionally biased region" description="Basic and acidic residues" evidence="1">
    <location>
        <begin position="1512"/>
        <end position="1532"/>
    </location>
</feature>
<feature type="compositionally biased region" description="Basic and acidic residues" evidence="1">
    <location>
        <begin position="1814"/>
        <end position="1836"/>
    </location>
</feature>
<feature type="compositionally biased region" description="Low complexity" evidence="1">
    <location>
        <begin position="1837"/>
        <end position="1860"/>
    </location>
</feature>
<feature type="region of interest" description="Disordered" evidence="1">
    <location>
        <begin position="1495"/>
        <end position="1969"/>
    </location>
</feature>
<accession>A0A395HBF7</accession>
<gene>
    <name evidence="5" type="ORF">BO80DRAFT_498952</name>
</gene>
<feature type="compositionally biased region" description="Polar residues" evidence="1">
    <location>
        <begin position="1131"/>
        <end position="1159"/>
    </location>
</feature>
<dbReference type="InterPro" id="IPR025118">
    <property type="entry name" value="DUF4045"/>
</dbReference>
<feature type="region of interest" description="Disordered" evidence="1">
    <location>
        <begin position="1126"/>
        <end position="1241"/>
    </location>
</feature>
<name>A0A395HBF7_9EURO</name>
<dbReference type="GO" id="GO:0051016">
    <property type="term" value="P:barbed-end actin filament capping"/>
    <property type="evidence" value="ECO:0007669"/>
    <property type="project" value="TreeGrafter"/>
</dbReference>
<dbReference type="GO" id="GO:0005737">
    <property type="term" value="C:cytoplasm"/>
    <property type="evidence" value="ECO:0007669"/>
    <property type="project" value="TreeGrafter"/>
</dbReference>
<evidence type="ECO:0000256" key="1">
    <source>
        <dbReference type="SAM" id="MobiDB-lite"/>
    </source>
</evidence>
<feature type="compositionally biased region" description="Polar residues" evidence="1">
    <location>
        <begin position="642"/>
        <end position="654"/>
    </location>
</feature>
<feature type="compositionally biased region" description="Polar residues" evidence="1">
    <location>
        <begin position="210"/>
        <end position="231"/>
    </location>
</feature>
<dbReference type="RefSeq" id="XP_025579574.1">
    <property type="nucleotide sequence ID" value="XM_025724158.1"/>
</dbReference>
<feature type="compositionally biased region" description="Polar residues" evidence="1">
    <location>
        <begin position="442"/>
        <end position="457"/>
    </location>
</feature>
<feature type="compositionally biased region" description="Basic and acidic residues" evidence="1">
    <location>
        <begin position="504"/>
        <end position="513"/>
    </location>
</feature>
<dbReference type="Pfam" id="PF00626">
    <property type="entry name" value="Gelsolin"/>
    <property type="match status" value="1"/>
</dbReference>
<feature type="compositionally biased region" description="Polar residues" evidence="1">
    <location>
        <begin position="1206"/>
        <end position="1218"/>
    </location>
</feature>
<feature type="compositionally biased region" description="Basic residues" evidence="1">
    <location>
        <begin position="629"/>
        <end position="640"/>
    </location>
</feature>
<dbReference type="InterPro" id="IPR007123">
    <property type="entry name" value="Gelsolin-like_dom"/>
</dbReference>
<feature type="compositionally biased region" description="Polar residues" evidence="1">
    <location>
        <begin position="1915"/>
        <end position="1937"/>
    </location>
</feature>
<dbReference type="InterPro" id="IPR057226">
    <property type="entry name" value="DUF7904"/>
</dbReference>
<feature type="domain" description="DUF7904" evidence="4">
    <location>
        <begin position="2017"/>
        <end position="2115"/>
    </location>
</feature>
<dbReference type="PANTHER" id="PTHR11977">
    <property type="entry name" value="VILLIN"/>
    <property type="match status" value="1"/>
</dbReference>
<feature type="region of interest" description="Disordered" evidence="1">
    <location>
        <begin position="810"/>
        <end position="876"/>
    </location>
</feature>
<feature type="domain" description="Gelsolin-like" evidence="2">
    <location>
        <begin position="2265"/>
        <end position="2316"/>
    </location>
</feature>
<keyword evidence="6" id="KW-1185">Reference proteome</keyword>
<dbReference type="GO" id="GO:0051015">
    <property type="term" value="F:actin filament binding"/>
    <property type="evidence" value="ECO:0007669"/>
    <property type="project" value="InterPro"/>
</dbReference>
<dbReference type="VEuPathDB" id="FungiDB:BO80DRAFT_498952"/>
<feature type="compositionally biased region" description="Acidic residues" evidence="1">
    <location>
        <begin position="990"/>
        <end position="1000"/>
    </location>
</feature>
<feature type="compositionally biased region" description="Pro residues" evidence="1">
    <location>
        <begin position="1873"/>
        <end position="1884"/>
    </location>
</feature>
<feature type="compositionally biased region" description="Basic and acidic residues" evidence="1">
    <location>
        <begin position="394"/>
        <end position="410"/>
    </location>
</feature>
<feature type="compositionally biased region" description="Basic and acidic residues" evidence="1">
    <location>
        <begin position="1682"/>
        <end position="1695"/>
    </location>
</feature>
<evidence type="ECO:0008006" key="7">
    <source>
        <dbReference type="Google" id="ProtNLM"/>
    </source>
</evidence>
<proteinExistence type="predicted"/>
<dbReference type="GO" id="GO:0005546">
    <property type="term" value="F:phosphatidylinositol-4,5-bisphosphate binding"/>
    <property type="evidence" value="ECO:0007669"/>
    <property type="project" value="TreeGrafter"/>
</dbReference>
<dbReference type="STRING" id="1448316.A0A395HBF7"/>
<evidence type="ECO:0000259" key="3">
    <source>
        <dbReference type="Pfam" id="PF13254"/>
    </source>
</evidence>
<reference evidence="5 6" key="1">
    <citation type="submission" date="2018-02" db="EMBL/GenBank/DDBJ databases">
        <title>The genomes of Aspergillus section Nigri reveals drivers in fungal speciation.</title>
        <authorList>
            <consortium name="DOE Joint Genome Institute"/>
            <person name="Vesth T.C."/>
            <person name="Nybo J."/>
            <person name="Theobald S."/>
            <person name="Brandl J."/>
            <person name="Frisvad J.C."/>
            <person name="Nielsen K.F."/>
            <person name="Lyhne E.K."/>
            <person name="Kogle M.E."/>
            <person name="Kuo A."/>
            <person name="Riley R."/>
            <person name="Clum A."/>
            <person name="Nolan M."/>
            <person name="Lipzen A."/>
            <person name="Salamov A."/>
            <person name="Henrissat B."/>
            <person name="Wiebenga A."/>
            <person name="De vries R.P."/>
            <person name="Grigoriev I.V."/>
            <person name="Mortensen U.H."/>
            <person name="Andersen M.R."/>
            <person name="Baker S.E."/>
        </authorList>
    </citation>
    <scope>NUCLEOTIDE SEQUENCE [LARGE SCALE GENOMIC DNA]</scope>
    <source>
        <strain evidence="5 6">CBS 121593</strain>
    </source>
</reference>
<feature type="compositionally biased region" description="Polar residues" evidence="1">
    <location>
        <begin position="1266"/>
        <end position="1282"/>
    </location>
</feature>
<feature type="region of interest" description="Disordered" evidence="1">
    <location>
        <begin position="378"/>
        <end position="427"/>
    </location>
</feature>
<feature type="compositionally biased region" description="Basic and acidic residues" evidence="1">
    <location>
        <begin position="1042"/>
        <end position="1057"/>
    </location>
</feature>
<feature type="compositionally biased region" description="Low complexity" evidence="1">
    <location>
        <begin position="52"/>
        <end position="79"/>
    </location>
</feature>
<evidence type="ECO:0000259" key="2">
    <source>
        <dbReference type="Pfam" id="PF00626"/>
    </source>
</evidence>
<feature type="compositionally biased region" description="Polar residues" evidence="1">
    <location>
        <begin position="115"/>
        <end position="142"/>
    </location>
</feature>
<organism evidence="5 6">
    <name type="scientific">Aspergillus ibericus CBS 121593</name>
    <dbReference type="NCBI Taxonomy" id="1448316"/>
    <lineage>
        <taxon>Eukaryota</taxon>
        <taxon>Fungi</taxon>
        <taxon>Dikarya</taxon>
        <taxon>Ascomycota</taxon>
        <taxon>Pezizomycotina</taxon>
        <taxon>Eurotiomycetes</taxon>
        <taxon>Eurotiomycetidae</taxon>
        <taxon>Eurotiales</taxon>
        <taxon>Aspergillaceae</taxon>
        <taxon>Aspergillus</taxon>
        <taxon>Aspergillus subgen. Circumdati</taxon>
    </lineage>
</organism>
<feature type="region of interest" description="Disordered" evidence="1">
    <location>
        <begin position="442"/>
        <end position="770"/>
    </location>
</feature>
<feature type="compositionally biased region" description="Basic and acidic residues" evidence="1">
    <location>
        <begin position="701"/>
        <end position="711"/>
    </location>
</feature>
<feature type="region of interest" description="Disordered" evidence="1">
    <location>
        <begin position="1390"/>
        <end position="1433"/>
    </location>
</feature>
<dbReference type="Pfam" id="PF25480">
    <property type="entry name" value="DUF7904"/>
    <property type="match status" value="1"/>
</dbReference>
<dbReference type="Pfam" id="PF13254">
    <property type="entry name" value="DUF4045"/>
    <property type="match status" value="1"/>
</dbReference>
<dbReference type="GO" id="GO:0008154">
    <property type="term" value="P:actin polymerization or depolymerization"/>
    <property type="evidence" value="ECO:0007669"/>
    <property type="project" value="TreeGrafter"/>
</dbReference>
<dbReference type="GeneID" id="37229023"/>
<sequence length="2375" mass="255886">MKRSDSVSKRWSAQLPSGLNRGNPFASNRNSYAAPSGGDAFSTTPSYRLSREGSSLSPSRPSSSHRPGSSHRPSSSHSEATVVHPPKDYERPATPPVPGSNITRLDEGARRPSLSLHTRSTSTIERSADSGSLPPTSPSVSRTMDPKRWSPTKATWLESALNRDESPRHKRQPSQQSPWAKDRQSRGSVDLGRTASFKEVTPVGLMRTTAPGTHSKTSSITGIPDLFSSQDAGKAKEGEPEPIQENADPKDLDLPPAETPAEKSTEVVPSRESSPTKTVVEPENKEDDAAKPKLTPSALSPITKTTSDAPLASPRDPLLNRPKPLSPVIDFRANLRRREVVKDEAPKAEPEFKNVFGRLKKAESSSYVPPDQLRENILKGKASLSASSGPKKSQKVDELKDSILKQKEAIKAGGGSLRRNTAGENDAPMKFIPEAIAMRNNLTKSSSIKSNLSAADTSSPRSPLSPREPDTPKSAHGPQLSSPLFSAGDRIEEPQISPAIAESQKPDVDEKQTEIAGPELTNDVKEDEQEITDEGNVNAEEESKEEGINPVRSLPPGDSMQATSAPVVTESPAAKSKLAGRLNPALAGLLSRGPPAAMDLSMRAPSTNGAVGSSLGVEEPQAAALTHLTKGRARGPKRRLPQGTTPEGTNSLFDENNFVPESPPTPLDAQRPEPMYLESGEESDASEFSAPLDAEEPETVESQREKEKDAPEPTAPVDEEKPEAAMQVMSRVTSPVCEGNPGAPELSAHMDKEEPESEPASPVRKDIYTPEPLALVDEEKPEARSPALEENIHILEPSVYVDEERLEITSPAYERNTDAPEPLAPMYKDEEESEPASPVHEENFDFPQPLSSMHKKGPEVTSPVREDTADILQPSIYVDEDRFEALNPVREEIADTLQPSVYAEEGQFEASSPVYKETFETLELPVPVHEELESASPARAGTINATEPSDLVNKKEPEVMSSLPEIKDTVPRSPSVFSDAQGPESLSSALEEDDDDDDAFESTLDAKEAEATSPIAEVHVPEMKVSEAYETPLKSPSIPDTQRPESVHSSSEERSRVPEPLALEAEATSLIPKVQTPEIKETAPKALSISSDTQRPESLYSASEDSDVPVSPVLEAVQAEARNLIPEALTSEGTISEVNKTALKSPSVYSGTQRPESMYSSSDESDAPESPVLGAEKDEGTGSIPELQVSEVKISKVDKVPPKPLSISSETQRPGSMYSSSEESEAPESPVLGAQGAEKPSTAYPFARVQLSEATISQVDEAALQPLSTSSNATRPESMYSSDESEAPESPVLGAQEAEKPGTTYPIPEVQLSETRISTVDETVIRPLSITSEAERPEFMYSSSEESDALESPVLGAQGAEKFGTTYPIPEAQLPEAKISKVDETVIQPLSITSEAERPESAYSSSEESDAPESPVLGAKKGEVKSSIPEVKISETDDKFSEFRLSLPDVPAPTHSVPDENNDAVITPALDAKENENTSSIPEVIVAEVDGTVPESPSVFSDVQRPASIHSVSEEHDDKAVESLALEAEKVKATSSLPEVTTPEVNGAVPESSSLPPATQAPAPAHLVPEENSNKAVESSETEADKIEATSSVSEITVADMNHTTPGLPSVFSDVQRPASTHSITDENDNDTLRSPSLDTGDSKALFSVSEGNGAGPTSPASSLYARRPASTHSVPEGNDDDTLKSLSLDDKEPKALFSASEANEAAPKSPASSLNARRPVSTHSVLNENDNDSQKPPSLDDEEPKALFSASEANEAAPKSPASSLKTRGPVSPIGSPGGVSSGWPLPDTQIKPNVEPKSSPSQHDSPVANKPTEFKRSVHRLIEREAVQKPDDVSSKPSTASAKAASHSSSPSWENASAYFKSLRSSFSAKPPLPPKTAPLPSTPMANQTRSSPIHFSSPSPSPLRGSFKENQSHAPPTQQRSASSLFSTIGSRSSSPRDKALPSPPVPPKGSRASVDRFSSRSSTSLVPQADESWEAISDFFKTFPKSSDRVNIDTQLMLADRSDNTKIRTLKRQLWEITGDGKKQDLPVNQEYILYEGSMYLCMHLFEADGTVRSEVHLWCGDDVPDAAVDDAQPFSRKVAKDNGSKLEIIKQGKEPARFIQALGGILITRRGSSSRSSSSAIFMLCGRKHLGQMVFDEVNFSPSSLCSGYPFVISAMFGKLFLWKGKGSSAEEIGAARLIGMDLGLTGEFEEVAEGEEPASFFEDFIQYERKTSNDSINYWQLKPNLERYRSRLFRIDHELGQRSGFWMRSPSPVIRPNDTVQEVEPFCQKDITPKGIYVLDTFFEIYVIVGEQASNRPAEFASAVVLAHEYGILAASLQDRPFIPKSFVSLGGVPESCSSAFRKWNPNSPSQCLPQVFPLNAAIESIRSP</sequence>
<dbReference type="OrthoDB" id="6375767at2759"/>
<dbReference type="GO" id="GO:0015629">
    <property type="term" value="C:actin cytoskeleton"/>
    <property type="evidence" value="ECO:0007669"/>
    <property type="project" value="TreeGrafter"/>
</dbReference>